<proteinExistence type="predicted"/>
<keyword evidence="4" id="KW-0238">DNA-binding</keyword>
<evidence type="ECO:0000256" key="4">
    <source>
        <dbReference type="ARBA" id="ARBA00023125"/>
    </source>
</evidence>
<keyword evidence="3" id="KW-0805">Transcription regulation</keyword>
<dbReference type="PROSITE" id="PS51294">
    <property type="entry name" value="HTH_MYB"/>
    <property type="match status" value="1"/>
</dbReference>
<dbReference type="GO" id="GO:0006355">
    <property type="term" value="P:regulation of DNA-templated transcription"/>
    <property type="evidence" value="ECO:0000318"/>
    <property type="project" value="GO_Central"/>
</dbReference>
<dbReference type="PROSITE" id="PS50090">
    <property type="entry name" value="MYB_LIKE"/>
    <property type="match status" value="2"/>
</dbReference>
<feature type="domain" description="Myb-like" evidence="7">
    <location>
        <begin position="77"/>
        <end position="127"/>
    </location>
</feature>
<evidence type="ECO:0000256" key="6">
    <source>
        <dbReference type="ARBA" id="ARBA00023242"/>
    </source>
</evidence>
<keyword evidence="10" id="KW-1185">Reference proteome</keyword>
<dbReference type="EMBL" id="CM002924">
    <property type="protein sequence ID" value="KGN57368.1"/>
    <property type="molecule type" value="Genomic_DNA"/>
</dbReference>
<comment type="subcellular location">
    <subcellularLocation>
        <location evidence="1">Nucleus</location>
    </subcellularLocation>
</comment>
<feature type="domain" description="HTH myb-type" evidence="8">
    <location>
        <begin position="77"/>
        <end position="131"/>
    </location>
</feature>
<keyword evidence="6" id="KW-0539">Nucleus</keyword>
<accession>A0A0A0L6I1</accession>
<dbReference type="GO" id="GO:0000976">
    <property type="term" value="F:transcription cis-regulatory region binding"/>
    <property type="evidence" value="ECO:0000318"/>
    <property type="project" value="GO_Central"/>
</dbReference>
<keyword evidence="5" id="KW-0804">Transcription</keyword>
<evidence type="ECO:0000256" key="2">
    <source>
        <dbReference type="ARBA" id="ARBA00022737"/>
    </source>
</evidence>
<dbReference type="GO" id="GO:0005634">
    <property type="term" value="C:nucleus"/>
    <property type="evidence" value="ECO:0000318"/>
    <property type="project" value="GO_Central"/>
</dbReference>
<evidence type="ECO:0000259" key="8">
    <source>
        <dbReference type="PROSITE" id="PS51294"/>
    </source>
</evidence>
<dbReference type="PANTHER" id="PTHR47997:SF11">
    <property type="entry name" value="TRANSCRIPTION FACTOR LAF1"/>
    <property type="match status" value="1"/>
</dbReference>
<organism evidence="9 10">
    <name type="scientific">Cucumis sativus</name>
    <name type="common">Cucumber</name>
    <dbReference type="NCBI Taxonomy" id="3659"/>
    <lineage>
        <taxon>Eukaryota</taxon>
        <taxon>Viridiplantae</taxon>
        <taxon>Streptophyta</taxon>
        <taxon>Embryophyta</taxon>
        <taxon>Tracheophyta</taxon>
        <taxon>Spermatophyta</taxon>
        <taxon>Magnoliopsida</taxon>
        <taxon>eudicotyledons</taxon>
        <taxon>Gunneridae</taxon>
        <taxon>Pentapetalae</taxon>
        <taxon>rosids</taxon>
        <taxon>fabids</taxon>
        <taxon>Cucurbitales</taxon>
        <taxon>Cucurbitaceae</taxon>
        <taxon>Benincaseae</taxon>
        <taxon>Cucumis</taxon>
    </lineage>
</organism>
<evidence type="ECO:0000256" key="3">
    <source>
        <dbReference type="ARBA" id="ARBA00023015"/>
    </source>
</evidence>
<dbReference type="InterPro" id="IPR009057">
    <property type="entry name" value="Homeodomain-like_sf"/>
</dbReference>
<dbReference type="Proteomes" id="UP000029981">
    <property type="component" value="Chromosome 3"/>
</dbReference>
<evidence type="ECO:0000259" key="7">
    <source>
        <dbReference type="PROSITE" id="PS50090"/>
    </source>
</evidence>
<keyword evidence="2" id="KW-0677">Repeat</keyword>
<reference evidence="9 10" key="2">
    <citation type="journal article" date="2009" name="PLoS ONE">
        <title>An integrated genetic and cytogenetic map of the cucumber genome.</title>
        <authorList>
            <person name="Ren Y."/>
            <person name="Zhang Z."/>
            <person name="Liu J."/>
            <person name="Staub J.E."/>
            <person name="Han Y."/>
            <person name="Cheng Z."/>
            <person name="Li X."/>
            <person name="Lu J."/>
            <person name="Miao H."/>
            <person name="Kang H."/>
            <person name="Xie B."/>
            <person name="Gu X."/>
            <person name="Wang X."/>
            <person name="Du Y."/>
            <person name="Jin W."/>
            <person name="Huang S."/>
        </authorList>
    </citation>
    <scope>NUCLEOTIDE SEQUENCE [LARGE SCALE GENOMIC DNA]</scope>
    <source>
        <strain evidence="10">cv. 9930</strain>
    </source>
</reference>
<dbReference type="Pfam" id="PF00249">
    <property type="entry name" value="Myb_DNA-binding"/>
    <property type="match status" value="2"/>
</dbReference>
<protein>
    <submittedName>
        <fullName evidence="9">Uncharacterized protein</fullName>
    </submittedName>
</protein>
<dbReference type="Gene3D" id="1.10.10.60">
    <property type="entry name" value="Homeodomain-like"/>
    <property type="match status" value="2"/>
</dbReference>
<dbReference type="PANTHER" id="PTHR47997">
    <property type="entry name" value="MYB DOMAIN PROTEIN 55"/>
    <property type="match status" value="1"/>
</dbReference>
<evidence type="ECO:0000256" key="5">
    <source>
        <dbReference type="ARBA" id="ARBA00023163"/>
    </source>
</evidence>
<dbReference type="InterPro" id="IPR001005">
    <property type="entry name" value="SANT/Myb"/>
</dbReference>
<evidence type="ECO:0000313" key="10">
    <source>
        <dbReference type="Proteomes" id="UP000029981"/>
    </source>
</evidence>
<sequence length="299" mass="34030">MDIKIGKTEYKRGRQNEKSLNNKNLVENQGRETEMGYEKLRSFILKNGHGCWTSVPIKAGLLRNSKSCRLRWFNYLRPGLKRGMFSQQEDEKILTLHRLLGNRWSQIAQHLAGRTDNEIKNYWNSHLKKKVVLNFQDFKSGVFSNRDPPLEEMGSSGNERIESQPRVLFAEWLSVSDVNGGSSMEGSFDGEGRRRTSREGYGFEMLNWDLDFEGHISDGFATCDQLCIIYESKMSRANGLKGGSKKQGLEKEGRFMRVSIMDLAAKPSVGQAKSFKEISVAFGGMVGLKVKSLEYSFRV</sequence>
<gene>
    <name evidence="9" type="ORF">Csa_3G182040</name>
</gene>
<dbReference type="InterPro" id="IPR051953">
    <property type="entry name" value="Plant_SW-associated_TFs"/>
</dbReference>
<reference evidence="9 10" key="1">
    <citation type="journal article" date="2009" name="Nat. Genet.">
        <title>The genome of the cucumber, Cucumis sativus L.</title>
        <authorList>
            <person name="Huang S."/>
            <person name="Li R."/>
            <person name="Zhang Z."/>
            <person name="Li L."/>
            <person name="Gu X."/>
            <person name="Fan W."/>
            <person name="Lucas W.J."/>
            <person name="Wang X."/>
            <person name="Xie B."/>
            <person name="Ni P."/>
            <person name="Ren Y."/>
            <person name="Zhu H."/>
            <person name="Li J."/>
            <person name="Lin K."/>
            <person name="Jin W."/>
            <person name="Fei Z."/>
            <person name="Li G."/>
            <person name="Staub J."/>
            <person name="Kilian A."/>
            <person name="van der Vossen E.A."/>
            <person name="Wu Y."/>
            <person name="Guo J."/>
            <person name="He J."/>
            <person name="Jia Z."/>
            <person name="Ren Y."/>
            <person name="Tian G."/>
            <person name="Lu Y."/>
            <person name="Ruan J."/>
            <person name="Qian W."/>
            <person name="Wang M."/>
            <person name="Huang Q."/>
            <person name="Li B."/>
            <person name="Xuan Z."/>
            <person name="Cao J."/>
            <person name="Asan"/>
            <person name="Wu Z."/>
            <person name="Zhang J."/>
            <person name="Cai Q."/>
            <person name="Bai Y."/>
            <person name="Zhao B."/>
            <person name="Han Y."/>
            <person name="Li Y."/>
            <person name="Li X."/>
            <person name="Wang S."/>
            <person name="Shi Q."/>
            <person name="Liu S."/>
            <person name="Cho W.K."/>
            <person name="Kim J.Y."/>
            <person name="Xu Y."/>
            <person name="Heller-Uszynska K."/>
            <person name="Miao H."/>
            <person name="Cheng Z."/>
            <person name="Zhang S."/>
            <person name="Wu J."/>
            <person name="Yang Y."/>
            <person name="Kang H."/>
            <person name="Li M."/>
            <person name="Liang H."/>
            <person name="Ren X."/>
            <person name="Shi Z."/>
            <person name="Wen M."/>
            <person name="Jian M."/>
            <person name="Yang H."/>
            <person name="Zhang G."/>
            <person name="Yang Z."/>
            <person name="Chen R."/>
            <person name="Liu S."/>
            <person name="Li J."/>
            <person name="Ma L."/>
            <person name="Liu H."/>
            <person name="Zhou Y."/>
            <person name="Zhao J."/>
            <person name="Fang X."/>
            <person name="Li G."/>
            <person name="Fang L."/>
            <person name="Li Y."/>
            <person name="Liu D."/>
            <person name="Zheng H."/>
            <person name="Zhang Y."/>
            <person name="Qin N."/>
            <person name="Li Z."/>
            <person name="Yang G."/>
            <person name="Yang S."/>
            <person name="Bolund L."/>
            <person name="Kristiansen K."/>
            <person name="Zheng H."/>
            <person name="Li S."/>
            <person name="Zhang X."/>
            <person name="Yang H."/>
            <person name="Wang J."/>
            <person name="Sun R."/>
            <person name="Zhang B."/>
            <person name="Jiang S."/>
            <person name="Wang J."/>
            <person name="Du Y."/>
            <person name="Li S."/>
        </authorList>
    </citation>
    <scope>NUCLEOTIDE SEQUENCE [LARGE SCALE GENOMIC DNA]</scope>
    <source>
        <strain evidence="10">cv. 9930</strain>
    </source>
</reference>
<name>A0A0A0L6I1_CUCSA</name>
<reference evidence="9 10" key="4">
    <citation type="journal article" date="2011" name="BMC Genomics">
        <title>RNA-Seq improves annotation of protein-coding genes in the cucumber genome.</title>
        <authorList>
            <person name="Li Z."/>
            <person name="Zhang Z."/>
            <person name="Yan P."/>
            <person name="Huang S."/>
            <person name="Fei Z."/>
            <person name="Lin K."/>
        </authorList>
    </citation>
    <scope>NUCLEOTIDE SEQUENCE [LARGE SCALE GENOMIC DNA]</scope>
    <source>
        <strain evidence="10">cv. 9930</strain>
    </source>
</reference>
<reference evidence="9 10" key="3">
    <citation type="journal article" date="2010" name="BMC Genomics">
        <title>Transcriptome sequencing and comparative analysis of cucumber flowers with different sex types.</title>
        <authorList>
            <person name="Guo S."/>
            <person name="Zheng Y."/>
            <person name="Joung J.G."/>
            <person name="Liu S."/>
            <person name="Zhang Z."/>
            <person name="Crasta O.R."/>
            <person name="Sobral B.W."/>
            <person name="Xu Y."/>
            <person name="Huang S."/>
            <person name="Fei Z."/>
        </authorList>
    </citation>
    <scope>NUCLEOTIDE SEQUENCE [LARGE SCALE GENOMIC DNA]</scope>
    <source>
        <strain evidence="10">cv. 9930</strain>
    </source>
</reference>
<feature type="domain" description="Myb-like" evidence="7">
    <location>
        <begin position="38"/>
        <end position="76"/>
    </location>
</feature>
<dbReference type="Gramene" id="KGN57368">
    <property type="protein sequence ID" value="KGN57368"/>
    <property type="gene ID" value="Csa_3G182040"/>
</dbReference>
<dbReference type="CDD" id="cd00167">
    <property type="entry name" value="SANT"/>
    <property type="match status" value="2"/>
</dbReference>
<dbReference type="SUPFAM" id="SSF46689">
    <property type="entry name" value="Homeodomain-like"/>
    <property type="match status" value="1"/>
</dbReference>
<dbReference type="InterPro" id="IPR017930">
    <property type="entry name" value="Myb_dom"/>
</dbReference>
<dbReference type="SMART" id="SM00717">
    <property type="entry name" value="SANT"/>
    <property type="match status" value="2"/>
</dbReference>
<dbReference type="eggNOG" id="KOG0048">
    <property type="taxonomic scope" value="Eukaryota"/>
</dbReference>
<evidence type="ECO:0000256" key="1">
    <source>
        <dbReference type="ARBA" id="ARBA00004123"/>
    </source>
</evidence>
<evidence type="ECO:0000313" key="9">
    <source>
        <dbReference type="EMBL" id="KGN57368.1"/>
    </source>
</evidence>
<dbReference type="AlphaFoldDB" id="A0A0A0L6I1"/>